<reference evidence="2 3" key="1">
    <citation type="submission" date="2023-07" db="EMBL/GenBank/DDBJ databases">
        <title>Sequencing the genomes of 1000 actinobacteria strains.</title>
        <authorList>
            <person name="Klenk H.-P."/>
        </authorList>
    </citation>
    <scope>NUCLEOTIDE SEQUENCE [LARGE SCALE GENOMIC DNA]</scope>
    <source>
        <strain evidence="2 3">DSM 102162</strain>
    </source>
</reference>
<dbReference type="EMBL" id="JAUSQW010000001">
    <property type="protein sequence ID" value="MDP9800087.1"/>
    <property type="molecule type" value="Genomic_DNA"/>
</dbReference>
<evidence type="ECO:0000313" key="2">
    <source>
        <dbReference type="EMBL" id="MDP9800087.1"/>
    </source>
</evidence>
<proteinExistence type="predicted"/>
<keyword evidence="3" id="KW-1185">Reference proteome</keyword>
<evidence type="ECO:0000313" key="3">
    <source>
        <dbReference type="Proteomes" id="UP001235966"/>
    </source>
</evidence>
<protein>
    <recommendedName>
        <fullName evidence="1">ABC-three component systems C-terminal domain-containing protein</fullName>
    </recommendedName>
</protein>
<accession>A0ABT9N8Q8</accession>
<dbReference type="InterPro" id="IPR046914">
    <property type="entry name" value="ABC-3C_CTD6"/>
</dbReference>
<feature type="domain" description="ABC-three component systems C-terminal" evidence="1">
    <location>
        <begin position="187"/>
        <end position="320"/>
    </location>
</feature>
<sequence length="322" mass="36428">MAQETRFSRVISALHPLLKGVRRRGEFTAGIVDMGLIPARDGADERTAFELRAESTWKEYANGRTHLSADLASEIVGRWEPTTFAANLTDRYEEPALIALAKSLHAIDPSINKGNVAEGLGNLLLRVFQEASGQIPVATSPELEAVEKADRDGHAYYDEKTGRIWLGDRWTKTPDKEPVPDDVHPDELGYVTPLLGAYCEDLRRQGSEVTVEDIPKRFSNHFQEQRKAFYSNEWLRETSWNCIGDGKTVFEDYLETMYAGVTDTNLRSYPNGVERLLATLEQAARVQLDHMRLAQIHDLIDQWSRKGSCHSLAAQKRLWWAD</sequence>
<dbReference type="Pfam" id="PF20282">
    <property type="entry name" value="CTD6"/>
    <property type="match status" value="1"/>
</dbReference>
<name>A0ABT9N8Q8_9ACTO</name>
<organism evidence="2 3">
    <name type="scientific">Arcanobacterium wilhelmae</name>
    <dbReference type="NCBI Taxonomy" id="1803177"/>
    <lineage>
        <taxon>Bacteria</taxon>
        <taxon>Bacillati</taxon>
        <taxon>Actinomycetota</taxon>
        <taxon>Actinomycetes</taxon>
        <taxon>Actinomycetales</taxon>
        <taxon>Actinomycetaceae</taxon>
        <taxon>Arcanobacterium</taxon>
    </lineage>
</organism>
<comment type="caution">
    <text evidence="2">The sequence shown here is derived from an EMBL/GenBank/DDBJ whole genome shotgun (WGS) entry which is preliminary data.</text>
</comment>
<dbReference type="RefSeq" id="WP_307013946.1">
    <property type="nucleotide sequence ID" value="NZ_JAUSQW010000001.1"/>
</dbReference>
<evidence type="ECO:0000259" key="1">
    <source>
        <dbReference type="Pfam" id="PF20282"/>
    </source>
</evidence>
<dbReference type="Proteomes" id="UP001235966">
    <property type="component" value="Unassembled WGS sequence"/>
</dbReference>
<gene>
    <name evidence="2" type="ORF">J2S49_000163</name>
</gene>